<evidence type="ECO:0000256" key="1">
    <source>
        <dbReference type="SAM" id="MobiDB-lite"/>
    </source>
</evidence>
<dbReference type="Proteomes" id="UP000654345">
    <property type="component" value="Unassembled WGS sequence"/>
</dbReference>
<sequence>MGTEVAERPLATPTPKKSVQPTPTPQSTQVPTQGGANGGNTGGSSGGGNGGGTPPVSSTDQQLAQQLFALVNQDRAAQGLPALTWTPTLVVSASQHTQVMAGGCGLSHQCPGESSLGTRETNAGVNWNACGENIGTGGPAPSYNAQWSMASGLHRSMMNETPPNDGHRRNLLSSTFHRIGISIFVDAHNTLWLTEDFSN</sequence>
<evidence type="ECO:0000313" key="3">
    <source>
        <dbReference type="EMBL" id="GHO55642.1"/>
    </source>
</evidence>
<dbReference type="Pfam" id="PF00188">
    <property type="entry name" value="CAP"/>
    <property type="match status" value="1"/>
</dbReference>
<organism evidence="3 4">
    <name type="scientific">Ktedonobacter robiniae</name>
    <dbReference type="NCBI Taxonomy" id="2778365"/>
    <lineage>
        <taxon>Bacteria</taxon>
        <taxon>Bacillati</taxon>
        <taxon>Chloroflexota</taxon>
        <taxon>Ktedonobacteria</taxon>
        <taxon>Ktedonobacterales</taxon>
        <taxon>Ktedonobacteraceae</taxon>
        <taxon>Ktedonobacter</taxon>
    </lineage>
</organism>
<feature type="compositionally biased region" description="Low complexity" evidence="1">
    <location>
        <begin position="18"/>
        <end position="34"/>
    </location>
</feature>
<gene>
    <name evidence="3" type="ORF">KSB_41170</name>
</gene>
<feature type="domain" description="SCP" evidence="2">
    <location>
        <begin position="69"/>
        <end position="191"/>
    </location>
</feature>
<evidence type="ECO:0000313" key="4">
    <source>
        <dbReference type="Proteomes" id="UP000654345"/>
    </source>
</evidence>
<dbReference type="InterPro" id="IPR014044">
    <property type="entry name" value="CAP_dom"/>
</dbReference>
<dbReference type="SUPFAM" id="SSF55797">
    <property type="entry name" value="PR-1-like"/>
    <property type="match status" value="1"/>
</dbReference>
<protein>
    <recommendedName>
        <fullName evidence="2">SCP domain-containing protein</fullName>
    </recommendedName>
</protein>
<dbReference type="CDD" id="cd05379">
    <property type="entry name" value="CAP_bacterial"/>
    <property type="match status" value="1"/>
</dbReference>
<dbReference type="InterPro" id="IPR035940">
    <property type="entry name" value="CAP_sf"/>
</dbReference>
<feature type="region of interest" description="Disordered" evidence="1">
    <location>
        <begin position="1"/>
        <end position="60"/>
    </location>
</feature>
<dbReference type="PANTHER" id="PTHR31157:SF1">
    <property type="entry name" value="SCP DOMAIN-CONTAINING PROTEIN"/>
    <property type="match status" value="1"/>
</dbReference>
<dbReference type="Gene3D" id="3.40.33.10">
    <property type="entry name" value="CAP"/>
    <property type="match status" value="1"/>
</dbReference>
<comment type="caution">
    <text evidence="3">The sequence shown here is derived from an EMBL/GenBank/DDBJ whole genome shotgun (WGS) entry which is preliminary data.</text>
</comment>
<dbReference type="EMBL" id="BNJG01000001">
    <property type="protein sequence ID" value="GHO55642.1"/>
    <property type="molecule type" value="Genomic_DNA"/>
</dbReference>
<proteinExistence type="predicted"/>
<reference evidence="3 4" key="1">
    <citation type="journal article" date="2021" name="Int. J. Syst. Evol. Microbiol.">
        <title>Reticulibacter mediterranei gen. nov., sp. nov., within the new family Reticulibacteraceae fam. nov., and Ktedonospora formicarum gen. nov., sp. nov., Ktedonobacter robiniae sp. nov., Dictyobacter formicarum sp. nov. and Dictyobacter arantiisoli sp. nov., belonging to the class Ktedonobacteria.</title>
        <authorList>
            <person name="Yabe S."/>
            <person name="Zheng Y."/>
            <person name="Wang C.M."/>
            <person name="Sakai Y."/>
            <person name="Abe K."/>
            <person name="Yokota A."/>
            <person name="Donadio S."/>
            <person name="Cavaletti L."/>
            <person name="Monciardini P."/>
        </authorList>
    </citation>
    <scope>NUCLEOTIDE SEQUENCE [LARGE SCALE GENOMIC DNA]</scope>
    <source>
        <strain evidence="3 4">SOSP1-30</strain>
    </source>
</reference>
<keyword evidence="4" id="KW-1185">Reference proteome</keyword>
<name>A0ABQ3USJ2_9CHLR</name>
<dbReference type="PANTHER" id="PTHR31157">
    <property type="entry name" value="SCP DOMAIN-CONTAINING PROTEIN"/>
    <property type="match status" value="1"/>
</dbReference>
<accession>A0ABQ3USJ2</accession>
<evidence type="ECO:0000259" key="2">
    <source>
        <dbReference type="Pfam" id="PF00188"/>
    </source>
</evidence>
<feature type="compositionally biased region" description="Gly residues" evidence="1">
    <location>
        <begin position="35"/>
        <end position="53"/>
    </location>
</feature>